<dbReference type="GO" id="GO:0016020">
    <property type="term" value="C:membrane"/>
    <property type="evidence" value="ECO:0007669"/>
    <property type="project" value="UniProtKB-SubCell"/>
</dbReference>
<sequence length="401" mass="46076">MLRKTTILYLTGEIVSKAIPFLLMPYLTRSLGVDAFGYLAVYQAWMAFAVVFISYVQDAALIRYIYFYGHRSVGLIIIVGRCYSTIIFLVGAFFAYFIGSEFLFLVVVCSYSQSLLKVELTLQQGLKKPMNYLYILIFSNLIVVFFTVISFELIEANVINRILAITFGNLFCIFIAFTFFNQRNFYLFWSKRQLKLASYYILGFSSPLVFNSLATICKGQFDRLLIAEKFSVSELGEYAAGYQIASILLLLLLAISRALEPYCYELLKRGDLNVKIILIKVIYLLPFLSLPALIAQLIPDDFYVWFLGEEFNNVKLYVVQFVIAFSILGVYMIFSLYLNFFGKTKQIAFLNSVSITIYLFSLFTFSKFGMEYIGFATILSNFVLTVLAIYYCHKLKINLIK</sequence>
<dbReference type="AlphaFoldDB" id="A0A0N8UHL0"/>
<evidence type="ECO:0000256" key="5">
    <source>
        <dbReference type="SAM" id="Phobius"/>
    </source>
</evidence>
<dbReference type="EMBL" id="LCUF01000017">
    <property type="protein sequence ID" value="KQA23090.1"/>
    <property type="molecule type" value="Genomic_DNA"/>
</dbReference>
<keyword evidence="2 5" id="KW-0812">Transmembrane</keyword>
<dbReference type="Pfam" id="PF01943">
    <property type="entry name" value="Polysacc_synt"/>
    <property type="match status" value="1"/>
</dbReference>
<dbReference type="Proteomes" id="UP000053724">
    <property type="component" value="Unassembled WGS sequence"/>
</dbReference>
<protein>
    <recommendedName>
        <fullName evidence="8">Polysaccharide biosynthesis protein</fullName>
    </recommendedName>
</protein>
<dbReference type="RefSeq" id="WP_055028110.1">
    <property type="nucleotide sequence ID" value="NZ_CP035688.1"/>
</dbReference>
<feature type="transmembrane region" description="Helical" evidence="5">
    <location>
        <begin position="39"/>
        <end position="61"/>
    </location>
</feature>
<feature type="transmembrane region" description="Helical" evidence="5">
    <location>
        <begin position="159"/>
        <end position="180"/>
    </location>
</feature>
<evidence type="ECO:0000313" key="6">
    <source>
        <dbReference type="EMBL" id="KQA23090.1"/>
    </source>
</evidence>
<comment type="caution">
    <text evidence="6">The sequence shown here is derived from an EMBL/GenBank/DDBJ whole genome shotgun (WGS) entry which is preliminary data.</text>
</comment>
<dbReference type="PANTHER" id="PTHR43424:SF1">
    <property type="entry name" value="LOCUS PUTATIVE PROTEIN 1-RELATED"/>
    <property type="match status" value="1"/>
</dbReference>
<keyword evidence="4 5" id="KW-0472">Membrane</keyword>
<dbReference type="PATRIC" id="fig|1481663.8.peg.1729"/>
<evidence type="ECO:0000313" key="7">
    <source>
        <dbReference type="Proteomes" id="UP000053724"/>
    </source>
</evidence>
<proteinExistence type="predicted"/>
<accession>A0A0N8UHL0</accession>
<keyword evidence="3 5" id="KW-1133">Transmembrane helix</keyword>
<organism evidence="6 7">
    <name type="scientific">Vibrio metoecus</name>
    <dbReference type="NCBI Taxonomy" id="1481663"/>
    <lineage>
        <taxon>Bacteria</taxon>
        <taxon>Pseudomonadati</taxon>
        <taxon>Pseudomonadota</taxon>
        <taxon>Gammaproteobacteria</taxon>
        <taxon>Vibrionales</taxon>
        <taxon>Vibrionaceae</taxon>
        <taxon>Vibrio</taxon>
    </lineage>
</organism>
<feature type="transmembrane region" description="Helical" evidence="5">
    <location>
        <begin position="318"/>
        <end position="340"/>
    </location>
</feature>
<feature type="transmembrane region" description="Helical" evidence="5">
    <location>
        <begin position="132"/>
        <end position="153"/>
    </location>
</feature>
<evidence type="ECO:0000256" key="1">
    <source>
        <dbReference type="ARBA" id="ARBA00004141"/>
    </source>
</evidence>
<feature type="transmembrane region" description="Helical" evidence="5">
    <location>
        <begin position="276"/>
        <end position="298"/>
    </location>
</feature>
<evidence type="ECO:0008006" key="8">
    <source>
        <dbReference type="Google" id="ProtNLM"/>
    </source>
</evidence>
<feature type="transmembrane region" description="Helical" evidence="5">
    <location>
        <begin position="372"/>
        <end position="392"/>
    </location>
</feature>
<evidence type="ECO:0000256" key="3">
    <source>
        <dbReference type="ARBA" id="ARBA00022989"/>
    </source>
</evidence>
<reference evidence="6 7" key="1">
    <citation type="journal article" date="2015" name="Genome Biol. Evol.">
        <title>The Dynamics of Genetic Interactions between Vibrio metoecus and Vibrio cholerae, Two Close Relatives Co-Occurring in the Environment.</title>
        <authorList>
            <person name="Orata F.D."/>
            <person name="Kirchberger P.C."/>
            <person name="Meheust R."/>
            <person name="Barlow E.J."/>
            <person name="Tarr C.L."/>
            <person name="Boucher Y."/>
        </authorList>
    </citation>
    <scope>NUCLEOTIDE SEQUENCE [LARGE SCALE GENOMIC DNA]</scope>
    <source>
        <strain evidence="6 7">08-2459</strain>
    </source>
</reference>
<comment type="subcellular location">
    <subcellularLocation>
        <location evidence="1">Membrane</location>
        <topology evidence="1">Multi-pass membrane protein</topology>
    </subcellularLocation>
</comment>
<dbReference type="InterPro" id="IPR002797">
    <property type="entry name" value="Polysacc_synth"/>
</dbReference>
<dbReference type="InterPro" id="IPR052556">
    <property type="entry name" value="PolySynth_Transporter"/>
</dbReference>
<feature type="transmembrane region" description="Helical" evidence="5">
    <location>
        <begin position="241"/>
        <end position="264"/>
    </location>
</feature>
<name>A0A0N8UHL0_VIBMT</name>
<dbReference type="PANTHER" id="PTHR43424">
    <property type="entry name" value="LOCUS PUTATIVE PROTEIN 1-RELATED"/>
    <property type="match status" value="1"/>
</dbReference>
<feature type="transmembrane region" description="Helical" evidence="5">
    <location>
        <begin position="347"/>
        <end position="366"/>
    </location>
</feature>
<evidence type="ECO:0000256" key="2">
    <source>
        <dbReference type="ARBA" id="ARBA00022692"/>
    </source>
</evidence>
<feature type="transmembrane region" description="Helical" evidence="5">
    <location>
        <begin position="7"/>
        <end position="27"/>
    </location>
</feature>
<evidence type="ECO:0000256" key="4">
    <source>
        <dbReference type="ARBA" id="ARBA00023136"/>
    </source>
</evidence>
<gene>
    <name evidence="6" type="ORF">AAY55_13050</name>
</gene>